<feature type="compositionally biased region" description="Basic residues" evidence="1">
    <location>
        <begin position="196"/>
        <end position="207"/>
    </location>
</feature>
<dbReference type="OrthoDB" id="10472414at2759"/>
<reference evidence="2" key="1">
    <citation type="submission" date="2021-06" db="EMBL/GenBank/DDBJ databases">
        <authorList>
            <person name="Kallberg Y."/>
            <person name="Tangrot J."/>
            <person name="Rosling A."/>
        </authorList>
    </citation>
    <scope>NUCLEOTIDE SEQUENCE</scope>
    <source>
        <strain evidence="2">FL130A</strain>
    </source>
</reference>
<accession>A0A9N9NHR1</accession>
<protein>
    <submittedName>
        <fullName evidence="2">7868_t:CDS:1</fullName>
    </submittedName>
</protein>
<feature type="non-terminal residue" evidence="2">
    <location>
        <position position="207"/>
    </location>
</feature>
<sequence>KPDISILKSIWDRYSAMHFKNNQENSDLGLVIRHKVDKEHFGVLVIQVKNYTVKQNQTEENFVAEYQLEPRIIFFENCTNIIKDNYLVIYIHTGAAYKDISELHSFKYSPSTMRSSASKIAESSSSDNQLLVCGLGSFKSEYQNILESLLCAWNDATLLCTPEDRHFLYYMLPCAYKSAKKRLQVSDEQEESSLTVKKRKQSRKDKK</sequence>
<organism evidence="2 3">
    <name type="scientific">Ambispora leptoticha</name>
    <dbReference type="NCBI Taxonomy" id="144679"/>
    <lineage>
        <taxon>Eukaryota</taxon>
        <taxon>Fungi</taxon>
        <taxon>Fungi incertae sedis</taxon>
        <taxon>Mucoromycota</taxon>
        <taxon>Glomeromycotina</taxon>
        <taxon>Glomeromycetes</taxon>
        <taxon>Archaeosporales</taxon>
        <taxon>Ambisporaceae</taxon>
        <taxon>Ambispora</taxon>
    </lineage>
</organism>
<evidence type="ECO:0000256" key="1">
    <source>
        <dbReference type="SAM" id="MobiDB-lite"/>
    </source>
</evidence>
<evidence type="ECO:0000313" key="2">
    <source>
        <dbReference type="EMBL" id="CAG8733215.1"/>
    </source>
</evidence>
<keyword evidence="3" id="KW-1185">Reference proteome</keyword>
<proteinExistence type="predicted"/>
<evidence type="ECO:0000313" key="3">
    <source>
        <dbReference type="Proteomes" id="UP000789508"/>
    </source>
</evidence>
<comment type="caution">
    <text evidence="2">The sequence shown here is derived from an EMBL/GenBank/DDBJ whole genome shotgun (WGS) entry which is preliminary data.</text>
</comment>
<dbReference type="Proteomes" id="UP000789508">
    <property type="component" value="Unassembled WGS sequence"/>
</dbReference>
<gene>
    <name evidence="2" type="ORF">ALEPTO_LOCUS12696</name>
</gene>
<name>A0A9N9NHR1_9GLOM</name>
<feature type="region of interest" description="Disordered" evidence="1">
    <location>
        <begin position="182"/>
        <end position="207"/>
    </location>
</feature>
<dbReference type="EMBL" id="CAJVPS010031466">
    <property type="protein sequence ID" value="CAG8733215.1"/>
    <property type="molecule type" value="Genomic_DNA"/>
</dbReference>
<dbReference type="AlphaFoldDB" id="A0A9N9NHR1"/>